<keyword evidence="2" id="KW-1185">Reference proteome</keyword>
<gene>
    <name evidence="1" type="ORF">I0Q91_03745</name>
</gene>
<evidence type="ECO:0000313" key="2">
    <source>
        <dbReference type="Proteomes" id="UP000621436"/>
    </source>
</evidence>
<dbReference type="InterPro" id="IPR036770">
    <property type="entry name" value="Ankyrin_rpt-contain_sf"/>
</dbReference>
<proteinExistence type="predicted"/>
<comment type="caution">
    <text evidence="1">The sequence shown here is derived from an EMBL/GenBank/DDBJ whole genome shotgun (WGS) entry which is preliminary data.</text>
</comment>
<dbReference type="AlphaFoldDB" id="A0A931F9R6"/>
<organism evidence="1 2">
    <name type="scientific">Halonatronomonas betaini</name>
    <dbReference type="NCBI Taxonomy" id="2778430"/>
    <lineage>
        <taxon>Bacteria</taxon>
        <taxon>Bacillati</taxon>
        <taxon>Bacillota</taxon>
        <taxon>Clostridia</taxon>
        <taxon>Halanaerobiales</taxon>
        <taxon>Halarsenatibacteraceae</taxon>
        <taxon>Halonatronomonas</taxon>
    </lineage>
</organism>
<dbReference type="InterPro" id="IPR002110">
    <property type="entry name" value="Ankyrin_rpt"/>
</dbReference>
<dbReference type="Gene3D" id="1.25.40.20">
    <property type="entry name" value="Ankyrin repeat-containing domain"/>
    <property type="match status" value="1"/>
</dbReference>
<dbReference type="RefSeq" id="WP_270452970.1">
    <property type="nucleotide sequence ID" value="NZ_JADPIE010000002.1"/>
</dbReference>
<reference evidence="1" key="1">
    <citation type="submission" date="2020-11" db="EMBL/GenBank/DDBJ databases">
        <title>Halonatronomonas betainensis gen. nov., sp. nov. a novel haloalkaliphilic representative of the family Halanaerobiacae capable of betaine degradation.</title>
        <authorList>
            <person name="Boltyanskaya Y."/>
            <person name="Kevbrin V."/>
            <person name="Detkova E."/>
            <person name="Grouzdev D.S."/>
            <person name="Koziaeva V."/>
            <person name="Zhilina T."/>
        </authorList>
    </citation>
    <scope>NUCLEOTIDE SEQUENCE</scope>
    <source>
        <strain evidence="1">Z-7014</strain>
    </source>
</reference>
<evidence type="ECO:0000313" key="1">
    <source>
        <dbReference type="EMBL" id="MBF8436182.1"/>
    </source>
</evidence>
<dbReference type="EMBL" id="JADPIE010000002">
    <property type="protein sequence ID" value="MBF8436182.1"/>
    <property type="molecule type" value="Genomic_DNA"/>
</dbReference>
<dbReference type="Proteomes" id="UP000621436">
    <property type="component" value="Unassembled WGS sequence"/>
</dbReference>
<dbReference type="Pfam" id="PF13637">
    <property type="entry name" value="Ank_4"/>
    <property type="match status" value="1"/>
</dbReference>
<sequence>MFNNSEEIIHTLLDFGADPTMQDRDGMMALDYAEKNPELTETESYERLSEKTEAAIFNIYATFIIKNIEEIFF</sequence>
<name>A0A931F9R6_9FIRM</name>
<dbReference type="SUPFAM" id="SSF48403">
    <property type="entry name" value="Ankyrin repeat"/>
    <property type="match status" value="1"/>
</dbReference>
<protein>
    <submittedName>
        <fullName evidence="1">Ankyrin repeat domain-containing protein</fullName>
    </submittedName>
</protein>
<accession>A0A931F9R6</accession>